<dbReference type="SMART" id="SM00421">
    <property type="entry name" value="HTH_LUXR"/>
    <property type="match status" value="1"/>
</dbReference>
<gene>
    <name evidence="3" type="ORF">ENSA5_00170</name>
</gene>
<keyword evidence="1" id="KW-0238">DNA-binding</keyword>
<dbReference type="SUPFAM" id="SSF46894">
    <property type="entry name" value="C-terminal effector domain of the bipartite response regulators"/>
    <property type="match status" value="1"/>
</dbReference>
<organism evidence="3 4">
    <name type="scientific">Enhygromyxa salina</name>
    <dbReference type="NCBI Taxonomy" id="215803"/>
    <lineage>
        <taxon>Bacteria</taxon>
        <taxon>Pseudomonadati</taxon>
        <taxon>Myxococcota</taxon>
        <taxon>Polyangia</taxon>
        <taxon>Nannocystales</taxon>
        <taxon>Nannocystaceae</taxon>
        <taxon>Enhygromyxa</taxon>
    </lineage>
</organism>
<dbReference type="AlphaFoldDB" id="A0A2S9YLC6"/>
<dbReference type="GO" id="GO:0006355">
    <property type="term" value="P:regulation of DNA-templated transcription"/>
    <property type="evidence" value="ECO:0007669"/>
    <property type="project" value="InterPro"/>
</dbReference>
<evidence type="ECO:0000313" key="4">
    <source>
        <dbReference type="Proteomes" id="UP000237968"/>
    </source>
</evidence>
<comment type="caution">
    <text evidence="3">The sequence shown here is derived from an EMBL/GenBank/DDBJ whole genome shotgun (WGS) entry which is preliminary data.</text>
</comment>
<evidence type="ECO:0000256" key="1">
    <source>
        <dbReference type="ARBA" id="ARBA00023125"/>
    </source>
</evidence>
<evidence type="ECO:0000259" key="2">
    <source>
        <dbReference type="PROSITE" id="PS50043"/>
    </source>
</evidence>
<dbReference type="Proteomes" id="UP000237968">
    <property type="component" value="Unassembled WGS sequence"/>
</dbReference>
<dbReference type="InterPro" id="IPR016032">
    <property type="entry name" value="Sig_transdc_resp-reg_C-effctor"/>
</dbReference>
<dbReference type="Pfam" id="PF00196">
    <property type="entry name" value="GerE"/>
    <property type="match status" value="1"/>
</dbReference>
<name>A0A2S9YLC6_9BACT</name>
<dbReference type="InterPro" id="IPR036388">
    <property type="entry name" value="WH-like_DNA-bd_sf"/>
</dbReference>
<reference evidence="3 4" key="1">
    <citation type="submission" date="2018-03" db="EMBL/GenBank/DDBJ databases">
        <title>Draft Genome Sequences of the Obligatory Marine Myxobacteria Enhygromyxa salina SWB005.</title>
        <authorList>
            <person name="Poehlein A."/>
            <person name="Moghaddam J.A."/>
            <person name="Harms H."/>
            <person name="Alanjari M."/>
            <person name="Koenig G.M."/>
            <person name="Daniel R."/>
            <person name="Schaeberle T.F."/>
        </authorList>
    </citation>
    <scope>NUCLEOTIDE SEQUENCE [LARGE SCALE GENOMIC DNA]</scope>
    <source>
        <strain evidence="3 4">SWB005</strain>
    </source>
</reference>
<proteinExistence type="predicted"/>
<dbReference type="PANTHER" id="PTHR43214">
    <property type="entry name" value="TWO-COMPONENT RESPONSE REGULATOR"/>
    <property type="match status" value="1"/>
</dbReference>
<protein>
    <submittedName>
        <fullName evidence="3">Bacterial regulatory protein, luxR family</fullName>
    </submittedName>
</protein>
<sequence length="339" mass="36377">MTRPATSKVDLVELAYALDRQPQQWLHDLGATLRGTIPGIVNCYAFEVSRVAGRVTLGEHWVEEPLVGEQLRKTFAEASDELLDLFNGAPLLAKMTSAVLAEAGISISTTPLPAAYAAMGVVDQFAVSATDPSGRGAVLGMSLDNHDGPSPEDRVMLAQIGAHVAAGARLRRRLGGRPAIDEADAVLRPSGELEHLDDATAPSELLREAVARVERARSRRADEREALELWQGLVAGQWSLVDHFEGSGRRYYVAVCNSTQAAASRALTRREAEVVAYLASGTSTKATAYALGLDMVTVRGYLRSAMAKLGVRTRAELIGLRAMLLPPELDRGEADGEQP</sequence>
<evidence type="ECO:0000313" key="3">
    <source>
        <dbReference type="EMBL" id="PRQ05905.1"/>
    </source>
</evidence>
<accession>A0A2S9YLC6</accession>
<dbReference type="InterPro" id="IPR000792">
    <property type="entry name" value="Tscrpt_reg_LuxR_C"/>
</dbReference>
<dbReference type="InterPro" id="IPR039420">
    <property type="entry name" value="WalR-like"/>
</dbReference>
<dbReference type="PANTHER" id="PTHR43214:SF42">
    <property type="entry name" value="TRANSCRIPTIONAL REGULATORY PROTEIN DESR"/>
    <property type="match status" value="1"/>
</dbReference>
<dbReference type="GO" id="GO:0003677">
    <property type="term" value="F:DNA binding"/>
    <property type="evidence" value="ECO:0007669"/>
    <property type="project" value="UniProtKB-KW"/>
</dbReference>
<dbReference type="CDD" id="cd06170">
    <property type="entry name" value="LuxR_C_like"/>
    <property type="match status" value="1"/>
</dbReference>
<dbReference type="Gene3D" id="1.10.10.10">
    <property type="entry name" value="Winged helix-like DNA-binding domain superfamily/Winged helix DNA-binding domain"/>
    <property type="match status" value="1"/>
</dbReference>
<dbReference type="EMBL" id="PVNK01000001">
    <property type="protein sequence ID" value="PRQ05905.1"/>
    <property type="molecule type" value="Genomic_DNA"/>
</dbReference>
<dbReference type="PRINTS" id="PR00038">
    <property type="entry name" value="HTHLUXR"/>
</dbReference>
<feature type="domain" description="HTH luxR-type" evidence="2">
    <location>
        <begin position="260"/>
        <end position="325"/>
    </location>
</feature>
<dbReference type="RefSeq" id="WP_181197081.1">
    <property type="nucleotide sequence ID" value="NZ_PVNK01000001.1"/>
</dbReference>
<dbReference type="PROSITE" id="PS50043">
    <property type="entry name" value="HTH_LUXR_2"/>
    <property type="match status" value="1"/>
</dbReference>
<keyword evidence="4" id="KW-1185">Reference proteome</keyword>